<feature type="chain" id="PRO_5003215171" description="Serine aminopeptidase S33 domain-containing protein" evidence="1">
    <location>
        <begin position="24"/>
        <end position="437"/>
    </location>
</feature>
<dbReference type="InterPro" id="IPR029058">
    <property type="entry name" value="AB_hydrolase_fold"/>
</dbReference>
<accession>E6WWE4</accession>
<organism evidence="3 4">
    <name type="scientific">Pseudoxanthomonas suwonensis (strain 11-1)</name>
    <dbReference type="NCBI Taxonomy" id="743721"/>
    <lineage>
        <taxon>Bacteria</taxon>
        <taxon>Pseudomonadati</taxon>
        <taxon>Pseudomonadota</taxon>
        <taxon>Gammaproteobacteria</taxon>
        <taxon>Lysobacterales</taxon>
        <taxon>Lysobacteraceae</taxon>
        <taxon>Pseudoxanthomonas</taxon>
    </lineage>
</organism>
<dbReference type="InterPro" id="IPR022742">
    <property type="entry name" value="Hydrolase_4"/>
</dbReference>
<gene>
    <name evidence="3" type="ordered locus">Psesu_2589</name>
</gene>
<dbReference type="GO" id="GO:0052689">
    <property type="term" value="F:carboxylic ester hydrolase activity"/>
    <property type="evidence" value="ECO:0007669"/>
    <property type="project" value="TreeGrafter"/>
</dbReference>
<dbReference type="EMBL" id="CP002446">
    <property type="protein sequence ID" value="ADV28421.1"/>
    <property type="molecule type" value="Genomic_DNA"/>
</dbReference>
<protein>
    <recommendedName>
        <fullName evidence="2">Serine aminopeptidase S33 domain-containing protein</fullName>
    </recommendedName>
</protein>
<feature type="domain" description="Serine aminopeptidase S33" evidence="2">
    <location>
        <begin position="135"/>
        <end position="224"/>
    </location>
</feature>
<name>E6WWE4_PSEUU</name>
<dbReference type="KEGG" id="psu:Psesu_2589"/>
<dbReference type="OrthoDB" id="1412847at2"/>
<dbReference type="RefSeq" id="WP_013536247.1">
    <property type="nucleotide sequence ID" value="NC_014924.1"/>
</dbReference>
<dbReference type="SUPFAM" id="SSF53474">
    <property type="entry name" value="alpha/beta-Hydrolases"/>
    <property type="match status" value="1"/>
</dbReference>
<dbReference type="Gene3D" id="3.40.50.1820">
    <property type="entry name" value="alpha/beta hydrolase"/>
    <property type="match status" value="1"/>
</dbReference>
<dbReference type="InterPro" id="IPR053145">
    <property type="entry name" value="AB_hydrolase_Est10"/>
</dbReference>
<reference evidence="3 4" key="1">
    <citation type="submission" date="2011-01" db="EMBL/GenBank/DDBJ databases">
        <title>Complete sequence of Pseudoxanthomonas suwonensis 11-1.</title>
        <authorList>
            <consortium name="US DOE Joint Genome Institute"/>
            <person name="Lucas S."/>
            <person name="Copeland A."/>
            <person name="Lapidus A."/>
            <person name="Cheng J.-F."/>
            <person name="Goodwin L."/>
            <person name="Pitluck S."/>
            <person name="Teshima H."/>
            <person name="Detter J.C."/>
            <person name="Han C."/>
            <person name="Tapia R."/>
            <person name="Land M."/>
            <person name="Hauser L."/>
            <person name="Kyrpides N."/>
            <person name="Ivanova N."/>
            <person name="Ovchinnikova G."/>
            <person name="Siebers A.K."/>
            <person name="Allgaier M."/>
            <person name="Thelen M.P."/>
            <person name="Hugenholtz P."/>
            <person name="Gladden J."/>
            <person name="Woyke T."/>
        </authorList>
    </citation>
    <scope>NUCLEOTIDE SEQUENCE [LARGE SCALE GENOMIC DNA]</scope>
    <source>
        <strain evidence="4">11-1</strain>
    </source>
</reference>
<keyword evidence="4" id="KW-1185">Reference proteome</keyword>
<keyword evidence="1" id="KW-0732">Signal</keyword>
<feature type="signal peptide" evidence="1">
    <location>
        <begin position="1"/>
        <end position="23"/>
    </location>
</feature>
<dbReference type="AlphaFoldDB" id="E6WWE4"/>
<dbReference type="PANTHER" id="PTHR43265">
    <property type="entry name" value="ESTERASE ESTD"/>
    <property type="match status" value="1"/>
</dbReference>
<sequence length="437" mass="46698">MKRISPQWILLAMLLAWAMSAAAAEGDCRTGSWRLQDGRVLDIAPGAEGQLRWRLPDGRTGALTRTAEGGWASTLGWTGRADGHAVAFDGCRGVRFDGINGTRLPLQQVDTRFQASGVELAGRLTMPPGDGQVPVVVLVHGAEHHSALQAYSLQREFAAAGIGVFAYDKRGTGASEGRYTQDYLTLAVDAIHAMREARRLAGDRAARIGYQGGSQGGWVAPLAARIVPVDFVVVSFGLAVSPLEEDREAIAADIARAGFDADALAGAMEIADATATLIDSGFTDGYEELAAVKAKHGGAPWYPVVRGNFTGYLLASDEATIRRDAPGLVRGVPAHYDPMPVLETLDVPQLWLLGGEDRDAPPGETLRRLAALQHAGRPITTAVFPKAEHGMYEFEVDPQGERLSTRQPDGYLRLMVDFIHGRALQPAYGDAVPATTP</sequence>
<dbReference type="Pfam" id="PF12146">
    <property type="entry name" value="Hydrolase_4"/>
    <property type="match status" value="1"/>
</dbReference>
<dbReference type="STRING" id="743721.Psesu_2589"/>
<dbReference type="eggNOG" id="COG1073">
    <property type="taxonomic scope" value="Bacteria"/>
</dbReference>
<proteinExistence type="predicted"/>
<evidence type="ECO:0000256" key="1">
    <source>
        <dbReference type="SAM" id="SignalP"/>
    </source>
</evidence>
<evidence type="ECO:0000313" key="3">
    <source>
        <dbReference type="EMBL" id="ADV28421.1"/>
    </source>
</evidence>
<evidence type="ECO:0000313" key="4">
    <source>
        <dbReference type="Proteomes" id="UP000008632"/>
    </source>
</evidence>
<evidence type="ECO:0000259" key="2">
    <source>
        <dbReference type="Pfam" id="PF12146"/>
    </source>
</evidence>
<dbReference type="Proteomes" id="UP000008632">
    <property type="component" value="Chromosome"/>
</dbReference>
<dbReference type="HOGENOM" id="CLU_643885_0_0_6"/>
<dbReference type="PANTHER" id="PTHR43265:SF1">
    <property type="entry name" value="ESTERASE ESTD"/>
    <property type="match status" value="1"/>
</dbReference>